<keyword evidence="4" id="KW-0560">Oxidoreductase</keyword>
<evidence type="ECO:0000256" key="4">
    <source>
        <dbReference type="ARBA" id="ARBA00023002"/>
    </source>
</evidence>
<evidence type="ECO:0000256" key="5">
    <source>
        <dbReference type="ARBA" id="ARBA00023033"/>
    </source>
</evidence>
<dbReference type="EMBL" id="JAWWNJ010000012">
    <property type="protein sequence ID" value="KAK7043476.1"/>
    <property type="molecule type" value="Genomic_DNA"/>
</dbReference>
<reference evidence="7 8" key="1">
    <citation type="journal article" date="2024" name="J Genomics">
        <title>Draft genome sequencing and assembly of Favolaschia claudopus CIRM-BRFM 2984 isolated from oak limbs.</title>
        <authorList>
            <person name="Navarro D."/>
            <person name="Drula E."/>
            <person name="Chaduli D."/>
            <person name="Cazenave R."/>
            <person name="Ahrendt S."/>
            <person name="Wang J."/>
            <person name="Lipzen A."/>
            <person name="Daum C."/>
            <person name="Barry K."/>
            <person name="Grigoriev I.V."/>
            <person name="Favel A."/>
            <person name="Rosso M.N."/>
            <person name="Martin F."/>
        </authorList>
    </citation>
    <scope>NUCLEOTIDE SEQUENCE [LARGE SCALE GENOMIC DNA]</scope>
    <source>
        <strain evidence="7 8">CIRM-BRFM 2984</strain>
    </source>
</reference>
<comment type="caution">
    <text evidence="7">The sequence shown here is derived from an EMBL/GenBank/DDBJ whole genome shotgun (WGS) entry which is preliminary data.</text>
</comment>
<evidence type="ECO:0000256" key="2">
    <source>
        <dbReference type="ARBA" id="ARBA00022630"/>
    </source>
</evidence>
<dbReference type="GO" id="GO:0004497">
    <property type="term" value="F:monooxygenase activity"/>
    <property type="evidence" value="ECO:0007669"/>
    <property type="project" value="UniProtKB-KW"/>
</dbReference>
<keyword evidence="2" id="KW-0285">Flavoprotein</keyword>
<dbReference type="Proteomes" id="UP001362999">
    <property type="component" value="Unassembled WGS sequence"/>
</dbReference>
<sequence>MAMNDELRFLVVGASTAGLASAIALKAAGHHVLILERDSELGGTSSIPTGGLRLPPNGCKILFDWGLEAEIRANAVVGQGFTVYKYEGTDSERDYIGSHYWDLELLNEARGDFLQMRHRELLRILYNEALLERPGNAKTAGTVVIQFNAEVVDADFEACSVRLASGSVHSGDVLIGADGASGYFRRRFLNEQGRNENTEQSVLAVYSAIIPKESAVADSQLAKLYEYPQRKMVTFSMGSNRGAQAFIAGKDKDVVFWIYTPDTSEDGSWTQVAEKGISHVVGHCDPLIQRLANLAGPPTCVQIKNHQELQSWVSDSGKVLVLGEAAHPFPVIALHAYSIAIEDGAFLGKIFSHTRNRARIAEFLHAFEESRRHRCAHIDESEKQYITAMTLPSGPGRVATELAMRANAATGHNVMDSASDDLQHMWDDMRRIFGYDPADDADEWWVSWGRLRDAPNAS</sequence>
<evidence type="ECO:0000256" key="3">
    <source>
        <dbReference type="ARBA" id="ARBA00022827"/>
    </source>
</evidence>
<accession>A0AAW0CYY5</accession>
<keyword evidence="5" id="KW-0503">Monooxygenase</keyword>
<evidence type="ECO:0000259" key="6">
    <source>
        <dbReference type="Pfam" id="PF01494"/>
    </source>
</evidence>
<feature type="domain" description="FAD-binding" evidence="6">
    <location>
        <begin position="9"/>
        <end position="376"/>
    </location>
</feature>
<evidence type="ECO:0000313" key="8">
    <source>
        <dbReference type="Proteomes" id="UP001362999"/>
    </source>
</evidence>
<dbReference type="PANTHER" id="PTHR13789:SF147">
    <property type="entry name" value="PUTATIVE (AFU_ORTHOLOGUE AFUA_2G01950)-RELATED"/>
    <property type="match status" value="1"/>
</dbReference>
<dbReference type="Gene3D" id="3.50.50.60">
    <property type="entry name" value="FAD/NAD(P)-binding domain"/>
    <property type="match status" value="1"/>
</dbReference>
<dbReference type="SUPFAM" id="SSF51905">
    <property type="entry name" value="FAD/NAD(P)-binding domain"/>
    <property type="match status" value="1"/>
</dbReference>
<dbReference type="InterPro" id="IPR050493">
    <property type="entry name" value="FAD-dep_Monooxygenase_BioMet"/>
</dbReference>
<protein>
    <submittedName>
        <fullName evidence="7">FAD-binding-3 domain-containing protein</fullName>
    </submittedName>
</protein>
<dbReference type="InterPro" id="IPR002938">
    <property type="entry name" value="FAD-bd"/>
</dbReference>
<evidence type="ECO:0000256" key="1">
    <source>
        <dbReference type="ARBA" id="ARBA00007992"/>
    </source>
</evidence>
<dbReference type="InterPro" id="IPR036188">
    <property type="entry name" value="FAD/NAD-bd_sf"/>
</dbReference>
<gene>
    <name evidence="7" type="ORF">R3P38DRAFT_245899</name>
</gene>
<name>A0AAW0CYY5_9AGAR</name>
<keyword evidence="3" id="KW-0274">FAD</keyword>
<organism evidence="7 8">
    <name type="scientific">Favolaschia claudopus</name>
    <dbReference type="NCBI Taxonomy" id="2862362"/>
    <lineage>
        <taxon>Eukaryota</taxon>
        <taxon>Fungi</taxon>
        <taxon>Dikarya</taxon>
        <taxon>Basidiomycota</taxon>
        <taxon>Agaricomycotina</taxon>
        <taxon>Agaricomycetes</taxon>
        <taxon>Agaricomycetidae</taxon>
        <taxon>Agaricales</taxon>
        <taxon>Marasmiineae</taxon>
        <taxon>Mycenaceae</taxon>
        <taxon>Favolaschia</taxon>
    </lineage>
</organism>
<dbReference type="PRINTS" id="PR00420">
    <property type="entry name" value="RNGMNOXGNASE"/>
</dbReference>
<dbReference type="PANTHER" id="PTHR13789">
    <property type="entry name" value="MONOOXYGENASE"/>
    <property type="match status" value="1"/>
</dbReference>
<comment type="similarity">
    <text evidence="1">Belongs to the paxM FAD-dependent monooxygenase family.</text>
</comment>
<evidence type="ECO:0000313" key="7">
    <source>
        <dbReference type="EMBL" id="KAK7043476.1"/>
    </source>
</evidence>
<dbReference type="Pfam" id="PF01494">
    <property type="entry name" value="FAD_binding_3"/>
    <property type="match status" value="1"/>
</dbReference>
<dbReference type="GO" id="GO:0071949">
    <property type="term" value="F:FAD binding"/>
    <property type="evidence" value="ECO:0007669"/>
    <property type="project" value="InterPro"/>
</dbReference>
<dbReference type="AlphaFoldDB" id="A0AAW0CYY5"/>
<proteinExistence type="inferred from homology"/>
<keyword evidence="8" id="KW-1185">Reference proteome</keyword>